<feature type="active site" description="Charge relay system" evidence="6">
    <location>
        <position position="205"/>
    </location>
</feature>
<dbReference type="PANTHER" id="PTHR10061">
    <property type="entry name" value="S-FORMYLGLUTATHIONE HYDROLASE"/>
    <property type="match status" value="1"/>
</dbReference>
<evidence type="ECO:0000313" key="7">
    <source>
        <dbReference type="EMBL" id="KYH13414.1"/>
    </source>
</evidence>
<reference evidence="7 8" key="1">
    <citation type="submission" date="2016-02" db="EMBL/GenBank/DDBJ databases">
        <title>Draft genome sequence of hydrocarbon degrading Staphylococcus saprophyticus Strain CNV2, isolated from crude-oil contaminated soil from Noonmati Oil Refinery, Guwahati, Assam, India.</title>
        <authorList>
            <person name="Mukherjee A."/>
            <person name="Chettri B."/>
            <person name="Langpoklakpam J."/>
            <person name="Singh A.K."/>
            <person name="Chattopadhyay D.J."/>
        </authorList>
    </citation>
    <scope>NUCLEOTIDE SEQUENCE [LARGE SCALE GENOMIC DNA]</scope>
    <source>
        <strain evidence="7 8">CNV2</strain>
    </source>
</reference>
<dbReference type="InterPro" id="IPR029058">
    <property type="entry name" value="AB_hydrolase_fold"/>
</dbReference>
<evidence type="ECO:0000256" key="5">
    <source>
        <dbReference type="ARBA" id="ARBA00047590"/>
    </source>
</evidence>
<dbReference type="Pfam" id="PF00756">
    <property type="entry name" value="Esterase"/>
    <property type="match status" value="1"/>
</dbReference>
<dbReference type="GO" id="GO:0052689">
    <property type="term" value="F:carboxylic ester hydrolase activity"/>
    <property type="evidence" value="ECO:0007669"/>
    <property type="project" value="UniProtKB-KW"/>
</dbReference>
<feature type="active site" description="Charge relay system" evidence="6">
    <location>
        <position position="234"/>
    </location>
</feature>
<dbReference type="GO" id="GO:0046294">
    <property type="term" value="P:formaldehyde catabolic process"/>
    <property type="evidence" value="ECO:0007669"/>
    <property type="project" value="InterPro"/>
</dbReference>
<evidence type="ECO:0000256" key="3">
    <source>
        <dbReference type="ARBA" id="ARBA00022487"/>
    </source>
</evidence>
<sequence length="254" mass="29407">MAVITLNYNSKTIGMHQNITIILPEDDSYFEAHKEAKQLKSLMLLHGLSSDETTYVRYTSIERYANEHQLAVIMPRVDHSAYSNMAFGHNYYDYILEVYDYVHQILPLSKDRDDNYIAGHSMGGYGTIKFALNEGDRFSKACLLSAVFDVNLLLNIDWYDFSPQAIVGNEQDITGTDLDVYHLVDEAIAQQKLIPELLIMCGTEDFLYDDNKQFINYLDDRGVAYQFKEDRGEHDYAYWDKAIKQVIEWCTQTK</sequence>
<evidence type="ECO:0000256" key="1">
    <source>
        <dbReference type="ARBA" id="ARBA00005622"/>
    </source>
</evidence>
<evidence type="ECO:0000313" key="8">
    <source>
        <dbReference type="Proteomes" id="UP000075418"/>
    </source>
</evidence>
<dbReference type="InterPro" id="IPR000801">
    <property type="entry name" value="Esterase-like"/>
</dbReference>
<comment type="catalytic activity">
    <reaction evidence="5">
        <text>S-formylglutathione + H2O = formate + glutathione + H(+)</text>
        <dbReference type="Rhea" id="RHEA:14961"/>
        <dbReference type="ChEBI" id="CHEBI:15377"/>
        <dbReference type="ChEBI" id="CHEBI:15378"/>
        <dbReference type="ChEBI" id="CHEBI:15740"/>
        <dbReference type="ChEBI" id="CHEBI:57688"/>
        <dbReference type="ChEBI" id="CHEBI:57925"/>
        <dbReference type="EC" id="3.1.2.12"/>
    </reaction>
</comment>
<dbReference type="RefSeq" id="WP_061853645.1">
    <property type="nucleotide sequence ID" value="NZ_LUGM01000002.1"/>
</dbReference>
<name>A0A151A1Y2_9STAP</name>
<keyword evidence="4" id="KW-0378">Hydrolase</keyword>
<protein>
    <recommendedName>
        <fullName evidence="2">S-formylglutathione hydrolase</fullName>
        <ecNumber evidence="2">3.1.2.12</ecNumber>
    </recommendedName>
</protein>
<dbReference type="InterPro" id="IPR014186">
    <property type="entry name" value="S-formylglutathione_hydrol"/>
</dbReference>
<comment type="similarity">
    <text evidence="1">Belongs to the esterase D family.</text>
</comment>
<dbReference type="PANTHER" id="PTHR10061:SF0">
    <property type="entry name" value="S-FORMYLGLUTATHIONE HYDROLASE"/>
    <property type="match status" value="1"/>
</dbReference>
<organism evidence="7 8">
    <name type="scientific">Staphylococcus kloosii</name>
    <dbReference type="NCBI Taxonomy" id="29384"/>
    <lineage>
        <taxon>Bacteria</taxon>
        <taxon>Bacillati</taxon>
        <taxon>Bacillota</taxon>
        <taxon>Bacilli</taxon>
        <taxon>Bacillales</taxon>
        <taxon>Staphylococcaceae</taxon>
        <taxon>Staphylococcus</taxon>
    </lineage>
</organism>
<gene>
    <name evidence="7" type="ORF">A0131_01130</name>
</gene>
<comment type="caution">
    <text evidence="7">The sequence shown here is derived from an EMBL/GenBank/DDBJ whole genome shotgun (WGS) entry which is preliminary data.</text>
</comment>
<dbReference type="Proteomes" id="UP000075418">
    <property type="component" value="Unassembled WGS sequence"/>
</dbReference>
<dbReference type="GO" id="GO:0005829">
    <property type="term" value="C:cytosol"/>
    <property type="evidence" value="ECO:0007669"/>
    <property type="project" value="TreeGrafter"/>
</dbReference>
<keyword evidence="3" id="KW-0719">Serine esterase</keyword>
<dbReference type="AlphaFoldDB" id="A0A151A1Y2"/>
<dbReference type="SUPFAM" id="SSF53474">
    <property type="entry name" value="alpha/beta-Hydrolases"/>
    <property type="match status" value="1"/>
</dbReference>
<evidence type="ECO:0000256" key="6">
    <source>
        <dbReference type="PIRSR" id="PIRSR614186-1"/>
    </source>
</evidence>
<dbReference type="GO" id="GO:0018738">
    <property type="term" value="F:S-formylglutathione hydrolase activity"/>
    <property type="evidence" value="ECO:0007669"/>
    <property type="project" value="UniProtKB-EC"/>
</dbReference>
<dbReference type="EC" id="3.1.2.12" evidence="2"/>
<proteinExistence type="inferred from homology"/>
<evidence type="ECO:0000256" key="4">
    <source>
        <dbReference type="ARBA" id="ARBA00022801"/>
    </source>
</evidence>
<dbReference type="Gene3D" id="3.40.50.1820">
    <property type="entry name" value="alpha/beta hydrolase"/>
    <property type="match status" value="1"/>
</dbReference>
<accession>A0A151A1Y2</accession>
<feature type="active site" description="Charge relay system" evidence="6">
    <location>
        <position position="121"/>
    </location>
</feature>
<dbReference type="EMBL" id="LUGM01000002">
    <property type="protein sequence ID" value="KYH13414.1"/>
    <property type="molecule type" value="Genomic_DNA"/>
</dbReference>
<evidence type="ECO:0000256" key="2">
    <source>
        <dbReference type="ARBA" id="ARBA00012479"/>
    </source>
</evidence>